<accession>A0A0F9UIV0</accession>
<organism evidence="1">
    <name type="scientific">marine sediment metagenome</name>
    <dbReference type="NCBI Taxonomy" id="412755"/>
    <lineage>
        <taxon>unclassified sequences</taxon>
        <taxon>metagenomes</taxon>
        <taxon>ecological metagenomes</taxon>
    </lineage>
</organism>
<dbReference type="EMBL" id="LAZR01000968">
    <property type="protein sequence ID" value="KKN53508.1"/>
    <property type="molecule type" value="Genomic_DNA"/>
</dbReference>
<comment type="caution">
    <text evidence="1">The sequence shown here is derived from an EMBL/GenBank/DDBJ whole genome shotgun (WGS) entry which is preliminary data.</text>
</comment>
<dbReference type="SUPFAM" id="SSF49899">
    <property type="entry name" value="Concanavalin A-like lectins/glucanases"/>
    <property type="match status" value="1"/>
</dbReference>
<sequence>EVGIDREATVSGSITDGYLRLLKAGIPIGDDKATATPWSVGDTDTYTVYGSSTEQWGASWLYSDINDNGFGLEFYASYIGSSDVDALIDHINITIYYLTSPSLQQIHGVMRPDGDIISQWNGTSLPHNTFLSENVDEPAEPELSSYIFTSSRASGTNQIDEFSMDYLDINSGTVTEISIKIYGSEAPSIDSTVNIYIAGAWETAQQLDMTTADWYTYTWTGLSYTQGQLDNMRVKFDSVIPNKGPVESYEQFDYVQFGDILDNSLGGRYTFTITTWVNPSLFASNLSSNGIKNVFLSKDGSLELGISENGHLQVFMDNGISTSAEYGIDNIIPLDTWTFVAFRYMNGDTDVMIGDIWYNLAIGDLEPWIGGGLLANGGDFVIGAELTDYSCFNGVIDTVSVFNRSITDLEVATVRDGVAASLSTAALKEKVTEGWTPIIIPGEIIDGHINLEVNVTSGAVDFVEFYLTNYIPNSFIDPVPNNWSLMANRSESPYSVVIDTHSLPDEDNWYFIVRAVDSSTLDPIYKMYLVPFGIKYFNDTVDFYYDDSNGRINQNSHIGVVPLDGFEAYINTTNVYINYSNSWDLLNPIPINYSDISSNYDLIDLDTLTSWIQTKGLTPENYFVNFNITFFLNYGPEFGSYNYTYRLSRTILDIKGPDISLNVNPLEYSLELGKSYSNTSENILTAAIDFTDTDFESVRIDYSYTVGGNWILYDSFPNTSNTQTNISINILNFRDDKISFRFIAVDDLGNNIILTDSSYFFVKDFDNHQDFLVQYLGENSLYNFDSSNMVDITAKIIPFDNDITSVALTTDHELFNLTIRFEESTNIYYSDEISEDIKLDGNLYGIIPGEFKLIPLTIWLYQGKNSTTSKIVNILVTDTIFGDSVNITNVEFDYDIQPQTDNVWMTFETSINTLKNSHEIPYIINNKYPKIVILDSTNKTVDSFLLKANSDDIGTENYLSIDITDSIFYLPLPSLQVGEELSHLYEILIDSKSYTNFSYFIDSQNIFIRLNGTDFSIPKDVTLNYEISNIVHPTRQFIGTYDFQALPQGNYSLIGRFFDISGNISTYILTTPFTLDFEGPNIYNQFNDEFSVNPEGGNISFIIKDVSNIISYQFDVPLAGNWVIENSTYTFVFNDNTLVEGLANYQLITEDSLNFISTKDFSLTLDKSDPVIVSTIYSDPEPWNGIYLVRFNIDDISPYQVKLRSENTISGIIYNELDISYITTVISATETEWQILFDTNQLPNGRYDIYVVVTDEAGNSIETSFLDKYFDNSPPDITSSEMNIYVSEFTLPVYTIELIDTLYFSNQQYFTISTSDILYDGFSWLNVLNYEYLDERLGVEAVTMFHTKPLAYHAITLSSPLDFASLTYEIIDYDSGNTVLDNIKSIQKIRIGSGSDWEEIDKFTTYKVGTSLFIEIVEEFRFLLSSSSQVEAQFYEAGPTGISLGFDASSVQWNLNAFDISASIAILQGDEFLFWIEAHDLIGNIDGSTSNRFISRKYKGIYDNQMSGTPQFQWSLGETGSSEGILLFGTENPEDSTIDIDISSVSLDPFDNSDVERIYIYGSSDDTLYSPLGNDQGRAFYSSSNIWSFTWDNDLSGETPENYYIKAYIFDKAGKYLTTLQNPKQVKLYDYDLVELISDLAFGDIIDYDPTLSSNVFDITGEFYLQDLATADINLWDIIAKYYDPLATDWIPLYTQPAVLQEAGAYADYTITWDINQDKDFMDLMYGLTYEFLPLKVVDIDESSNIWGSWGVFDISGEWKPIIMLDSASQLDIVVYEFDSINGWIVDTALSAENPIGMISNQVFKIFDVNGDGIDEIVRVSSNQIDVIYFDQSNWVIKEDCINDPNLQFSLFDLNYDIISQETTIVLFQDNSSSGNLEIGKYYFDFSYNLIPSQRRKTFLSTVVPTSLKIIEKFSLNQNTAVLIGATDLASFNSQLYHYDYNLNLIDTLDNSILGTINVIEFDRINGIETIVLGVSRVNIGKLDVVTYLKYNDQTDSWTEYEIIDFDEIRLQIFDLMFINDNNLKNLVISTDSGVFKTTIEYTQEEVTITDPIKFTTAQYTYSQLNDYKMTGIERFIITDAPDTPIYQINEIYYEDTNIWYKLSDNLYYITFSQDTFDLQLDSSIWSILGAGDNLKIAYSYLSYLDERRQSIDTSFDVYGNTPESTIYEISAFSRFFDDSALPFLLLNPTSTVIDPFADWRIIDNSDVNYRGINYQYLPVSSGLGTSVRYPTKTIGFGNGITWGTEYINMPELENSLIYYDNSYDSGILSQYLTGKDDLLGEDQFDGEFSGNYLNSVYISNPAISESYDFSELYYDNIHDPNDPTNIYEVNGDKIIPVRNRLSRYNFDSFDDPEDNGLFYSGTLPDSGTLPYKTFADATLKDVENSLTDWNEYVSLKMASTSTKIFQFEVTYKLPVVDRAGLQSIQVSFDASIVSTSIVNEYPLSLQIYNYVTPGWESIPLAPLVGETYNQNYLDYDFWTWPSTTPANDRFRPSWGTTNTGNMNTLSYGINYPYSVDSGNLEFDTAQFDPAQGVNFLDIYRNQPHEINTYWSFTDLDGFDHHKIMAYDGSYNTNKFQFEPITIDPNNFYTTSTTFPVPDSIALQFPTTPYTADQFYNYFFDDNHEFTLRLITEKEAANTAEAYLTIGDLKTYTITDSNYLNYDDFDSNIITSQPMQHVSDRIDFVSDGIILQGYSGFDIKDDSGSAKLPSFSENFNGGNLWSLAPGPQPSIIVDMPLLEDTYLASGGIISTLALGNTWFLSLSDFLDYIILFQFGEIPYLQEEFSDTSSLFLDAWEIAVDELTYNVYTTNTDWEEGALTGVQYINGLIDPVDYVGQQNIQTMIEGLQEYELGVFPNKYDKTSIMLKSITPGIDNTVTAFSKEGAGISPFVRSHIAKAYQGNGLVYIQSDTSEMLTLQSSLYSPTSLNIDDTVEFTLQVDTIGEVYAFFYNGPSPIPVESMLIHNAGSSTPYKHIITKTVGSDFTFDRIELVTYLFPGDFLKVFDIFAFSENNIGQVYKLGDSYDFVEQSTPQYPTINYGTTTLGSPNNAHSTDSNYWQISSENNKVEIDFLFENLGDISNLRKLDIVLDATGNNIVLDGNIDFSYFNYQTNDFQQLPTIDVNGANFVVSLPNTQLNSLFDFQQNEYILLLKIMVTSTSSFDFKIDNLVAKAFDEWSLQHDLYKASFTFIPQNYGGEIRLYIKEGVKFDLSTYTLGEHTVSFYYETSTQKWYIYIDQTLAQEVFDPNPIGFMPRIETHFTSNNEGIKVTEISTIYYKKIETQSDFLDYKNLVSSYNEGLFTDGLFLDNIDAFLTPENTFTQISSDIEILYDFKDGIVADNIFSPNSPNLIYSKNYDSSDDIQTYIYQEQSVEIEPNDNSLTKTEFLGTMGSENVYIPNPAVNVFGDLVNDNGIYHVIERFDTVNNELTEVISNPEPENWDIPRGFPQIAQIIDNPQGEPLTITNGGNYWYNNGETIPNTFASSPTLGWSQYEDSARSQYLTYGQVVPFLGWTAVQTIEEFEFDVSPLSDWHIEFKIRMEAGGNRGDNNNWGRIEIMMNYGLWNDVTPLINLIRENGQYNWYNYATDILAFDTFDYIQNYDGGTGLGQLKLRIRVYASHDWWTERPWIRVETDVARVVAEGYVPPSSINFRPQVGDIGKDFYLFYEGRLSRIFNHGTDFLIKGLPAFPITSTEAQHDEILVMNIQNGDFQIPLALNGDYWIYDRGVKLDYLYLVDINRLTTVPIKNPNTISVADTMSKSQNSEQGLWLEDPHLRGVMQYTLENSISTPIFRIGSEQVTTQFKLEDVKLDFEVFDLTHAGPISSTWDNSFIEGKDYDDNLYPDYLSLDTIDYITSRLKNTAIDDLSIPLMTPIELDFGSFYPNLYSNIELEILLDFDINLANRLDPDKEWSLRNRLLYYDFQNNKWEDYQSTFRVQNKILATGFKDVWDYGSEPNHLEYLVFPSSHEFVNIQDSNDLEVQSSLLIQNLDSDFFNNNNGIMKLALLSYILPGNWEDPANRAVNGDIFFERADSTIPIQISQSLNIQECVLLLEERNILYTESSISTTLDLDPDFKTFLGGLNPQMGEIISVKGIKELETSTEEYPIFDYQVINNYLEVYSHNDFISKVSIEYIPQMNLELISTKWYLPDILTQGNDEYENPYFISEVLDDKNYYGTKTSPTSPVQYSLELDIPTNRLYVDFDTPPNAGDTPRGAVHFAKLNGKYSNRFALKDYLLYNFDVLDSYNDLTGGKLHLSIESGFNDILLGTETTQLATDYYRLRIELYTIANGIDTYIGYVEKQIDNSNLAYVQTDFEISLQEILFEPGGFELLSKALTTGYYSDFYITVETSIANTEVNTHLFTGHYAQQITDVSFELIASNSESIYNSIPVDTPYLELYQADTQLLKVDDLNFKFDPSTLKYGFAFDISELRTDSNTIITDFIFNPSDYSVLLQAEYSGLLYADIVYHAFEWQLDYISTLSPLTLSFSGDFISRYTKYLEFEIQFNTGGIPGYELESVDAASGKILMTQEKKNANLLKVYMLNERTGRYDFIDTVVYDNFGDSDTFLPTFSYIVDRNFIVFEDYFKDTGTGFDITFLLVIDENFNNFFRTDLSFDINSINAKVYYDPKHTEYFINPSVIFDIDLTDFFKGSDIYLDDVTLSFNYLTELLFDNAQIVSSYALIEESFSFMIRNKFLEFELFALEGSKLHLSKEILEDLLIHDTDNDKYYLRFKLEYDWSCILEINIGSISHIEIISAIQLLQYSVNVKFTEFKTSRISAFESSSSHDLASILAPNYVETASGIVVFPDDNEVDIGLNAGFLKNKDTKQRLMIKQELYYDFPDSLLSPISILVDQSYTDAILRFAKPTGYLESPNDIFLNNSQIFTFVSDFEVSSITLNYMDINSVEQNVGDMLPDASNPEMFTYLWNGISSLGFNSGDTIEVIIRLTDVYSNINEYHYFYEADFINPVPTITIGAGGDFENNFANPLTDISFDSDIPTSSELWNEPLSTYDPTQMSYNDYPDYYSKIWEMDPFHIKNLFPTISSFDDWSGWGAVNYQPIPTHFLRMVVVSVLSLLS</sequence>
<feature type="non-terminal residue" evidence="1">
    <location>
        <position position="1"/>
    </location>
</feature>
<dbReference type="InterPro" id="IPR013320">
    <property type="entry name" value="ConA-like_dom_sf"/>
</dbReference>
<name>A0A0F9UIV0_9ZZZZ</name>
<dbReference type="Pfam" id="PF13385">
    <property type="entry name" value="Laminin_G_3"/>
    <property type="match status" value="1"/>
</dbReference>
<proteinExistence type="predicted"/>
<evidence type="ECO:0008006" key="2">
    <source>
        <dbReference type="Google" id="ProtNLM"/>
    </source>
</evidence>
<evidence type="ECO:0000313" key="1">
    <source>
        <dbReference type="EMBL" id="KKN53508.1"/>
    </source>
</evidence>
<reference evidence="1" key="1">
    <citation type="journal article" date="2015" name="Nature">
        <title>Complex archaea that bridge the gap between prokaryotes and eukaryotes.</title>
        <authorList>
            <person name="Spang A."/>
            <person name="Saw J.H."/>
            <person name="Jorgensen S.L."/>
            <person name="Zaremba-Niedzwiedzka K."/>
            <person name="Martijn J."/>
            <person name="Lind A.E."/>
            <person name="van Eijk R."/>
            <person name="Schleper C."/>
            <person name="Guy L."/>
            <person name="Ettema T.J."/>
        </authorList>
    </citation>
    <scope>NUCLEOTIDE SEQUENCE</scope>
</reference>
<protein>
    <recommendedName>
        <fullName evidence="2">LamG-like jellyroll fold domain-containing protein</fullName>
    </recommendedName>
</protein>
<gene>
    <name evidence="1" type="ORF">LCGC14_0601690</name>
</gene>